<dbReference type="InterPro" id="IPR028203">
    <property type="entry name" value="PSII_CF48-like_dom"/>
</dbReference>
<dbReference type="Gene3D" id="2.130.10.10">
    <property type="entry name" value="YVTN repeat-like/Quinoprotein amine dehydrogenase"/>
    <property type="match status" value="3"/>
</dbReference>
<dbReference type="PROSITE" id="PS50835">
    <property type="entry name" value="IG_LIKE"/>
    <property type="match status" value="1"/>
</dbReference>
<evidence type="ECO:0000313" key="5">
    <source>
        <dbReference type="EMBL" id="MDY0746188.1"/>
    </source>
</evidence>
<dbReference type="PANTHER" id="PTHR47199">
    <property type="entry name" value="PHOTOSYSTEM II STABILITY/ASSEMBLY FACTOR HCF136, CHLOROPLASTIC"/>
    <property type="match status" value="1"/>
</dbReference>
<feature type="domain" description="Ig-like" evidence="4">
    <location>
        <begin position="232"/>
        <end position="312"/>
    </location>
</feature>
<dbReference type="Proteomes" id="UP001285263">
    <property type="component" value="Unassembled WGS sequence"/>
</dbReference>
<dbReference type="Pfam" id="PF07679">
    <property type="entry name" value="I-set"/>
    <property type="match status" value="1"/>
</dbReference>
<dbReference type="SMART" id="SM00409">
    <property type="entry name" value="IG"/>
    <property type="match status" value="3"/>
</dbReference>
<dbReference type="InterPro" id="IPR015943">
    <property type="entry name" value="WD40/YVTN_repeat-like_dom_sf"/>
</dbReference>
<evidence type="ECO:0000256" key="1">
    <source>
        <dbReference type="ARBA" id="ARBA00022531"/>
    </source>
</evidence>
<dbReference type="EMBL" id="JAXCLA010000005">
    <property type="protein sequence ID" value="MDY0746188.1"/>
    <property type="molecule type" value="Genomic_DNA"/>
</dbReference>
<sequence>MKHLHLQWQAALAIASRSVMVAILCAALSACGGGGGGSSATEPSLAIASQPADVSVTVGTTATFRIALTGSGNIQWQTFSNNTWVDIGGANGVELNLNNPSAADDGRQFRATIRATGASAYSLTSSIVTLKVKSTDVAPSITAQPADLTLRQGQSGSISVTATGTSLSYVWQVSRDGLTWNQLPAAIDANLVFNLASTRDSGQIFRVVISNALGSQISRSVTLSVLPALQAPSFTSSPVDQTVTTAQTAVFTATCFGEPLPNLQWQSSIDGQQWIDLPSETRATLVLNNVGISDNGRYVRAVASNSEGTTISSVARLVVNEIPAAPYFRSEPADAISILPNAVELASSVSGAPAPNYQWQVSSDQGASFTNINGATAATLRLASTSADDDGKLFRLVASNELGTVISRAAHLSVQSVPQILVQPADATGGMFNLALGSEATVAISASGGSLQYTWQVSTDGGSTFSDFISGNSQLSWYPKEECWVRVRVSNAAGVVYSQIAHIKKANWKFLSPSFTGLPLSDVAWLDDNVVVAVGRDDLAIRSTDAGLTWNVVKQSLIYAAGPAFVVAIDDHTLIGTGLGGVSRSTDAGLTWSYKPVPMRDPSSTFVGRASFRNASIGMAVIDGGGLLRTVDGGDNWTLVDFPLANGERLVDIALRGQLGVMLSNQRAWRSTDGGATWTATGTNALGSENAQVTFVDDSTVMVSATLVQRSIDGGQTWFSVNLAPDASSDLNRSAVHFLVNGRDGITQDGRYRSTDGGQSWVDQHVSAVVAYGTKLSPSGVAIAVGWRGEITRSADLGLSWTIQDRSIPVLREPNWQGVAFTSDGIGLISGFAYNSGNGLSRMVRSTDGGNSWLSVDVSNLPNTELRSIAFADRQVAVVVGAGLLARSSDSGQHWSAITNVPLWSDPTAIAFADSNTGFVLSERCLWRSNDGGITWTEALAYPVIGTNPIGYFVSLAVRDKLALVAGTLGILRSTDGGLTWTVVPGTPAGYVSAIAWIDSHSALATISNVVYRSNDSGLTWTRLFEFELGVPMPSSISFSSDGKLGFIATMMTIYRTSDGGLTWQPDWSELWFGGGDFRTITPITATSAIVVGDGGLVAVGTGY</sequence>
<evidence type="ECO:0000256" key="3">
    <source>
        <dbReference type="SAM" id="SignalP"/>
    </source>
</evidence>
<gene>
    <name evidence="5" type="ORF">SNE35_16840</name>
</gene>
<dbReference type="Pfam" id="PF14870">
    <property type="entry name" value="PSII_BNR"/>
    <property type="match status" value="1"/>
</dbReference>
<protein>
    <submittedName>
        <fullName evidence="5">YCF48-related protein</fullName>
    </submittedName>
</protein>
<dbReference type="CDD" id="cd15482">
    <property type="entry name" value="Sialidase_non-viral"/>
    <property type="match status" value="2"/>
</dbReference>
<accession>A0ABU5DIQ5</accession>
<keyword evidence="6" id="KW-1185">Reference proteome</keyword>
<dbReference type="SUPFAM" id="SSF50939">
    <property type="entry name" value="Sialidases"/>
    <property type="match status" value="2"/>
</dbReference>
<dbReference type="PROSITE" id="PS51257">
    <property type="entry name" value="PROKAR_LIPOPROTEIN"/>
    <property type="match status" value="1"/>
</dbReference>
<dbReference type="InterPro" id="IPR003599">
    <property type="entry name" value="Ig_sub"/>
</dbReference>
<dbReference type="SUPFAM" id="SSF110296">
    <property type="entry name" value="Oligoxyloglucan reducing end-specific cellobiohydrolase"/>
    <property type="match status" value="1"/>
</dbReference>
<feature type="signal peptide" evidence="3">
    <location>
        <begin position="1"/>
        <end position="21"/>
    </location>
</feature>
<keyword evidence="1" id="KW-0602">Photosynthesis</keyword>
<dbReference type="SUPFAM" id="SSF48726">
    <property type="entry name" value="Immunoglobulin"/>
    <property type="match status" value="3"/>
</dbReference>
<dbReference type="Gene3D" id="2.60.40.10">
    <property type="entry name" value="Immunoglobulins"/>
    <property type="match status" value="3"/>
</dbReference>
<dbReference type="InterPro" id="IPR007110">
    <property type="entry name" value="Ig-like_dom"/>
</dbReference>
<dbReference type="RefSeq" id="WP_320424085.1">
    <property type="nucleotide sequence ID" value="NZ_JAXCLA010000005.1"/>
</dbReference>
<evidence type="ECO:0000256" key="2">
    <source>
        <dbReference type="ARBA" id="ARBA00023276"/>
    </source>
</evidence>
<feature type="chain" id="PRO_5047534399" evidence="3">
    <location>
        <begin position="22"/>
        <end position="1104"/>
    </location>
</feature>
<dbReference type="InterPro" id="IPR013098">
    <property type="entry name" value="Ig_I-set"/>
</dbReference>
<name>A0ABU5DIQ5_9BURK</name>
<dbReference type="InterPro" id="IPR013783">
    <property type="entry name" value="Ig-like_fold"/>
</dbReference>
<evidence type="ECO:0000313" key="6">
    <source>
        <dbReference type="Proteomes" id="UP001285263"/>
    </source>
</evidence>
<dbReference type="InterPro" id="IPR036179">
    <property type="entry name" value="Ig-like_dom_sf"/>
</dbReference>
<keyword evidence="2" id="KW-0604">Photosystem II</keyword>
<organism evidence="5 6">
    <name type="scientific">Roseateles agri</name>
    <dbReference type="NCBI Taxonomy" id="3098619"/>
    <lineage>
        <taxon>Bacteria</taxon>
        <taxon>Pseudomonadati</taxon>
        <taxon>Pseudomonadota</taxon>
        <taxon>Betaproteobacteria</taxon>
        <taxon>Burkholderiales</taxon>
        <taxon>Sphaerotilaceae</taxon>
        <taxon>Roseateles</taxon>
    </lineage>
</organism>
<comment type="caution">
    <text evidence="5">The sequence shown here is derived from an EMBL/GenBank/DDBJ whole genome shotgun (WGS) entry which is preliminary data.</text>
</comment>
<reference evidence="5 6" key="1">
    <citation type="submission" date="2023-11" db="EMBL/GenBank/DDBJ databases">
        <title>Paucibacter sp. nov., isolated from fresh soil in Korea.</title>
        <authorList>
            <person name="Le N.T.T."/>
        </authorList>
    </citation>
    <scope>NUCLEOTIDE SEQUENCE [LARGE SCALE GENOMIC DNA]</scope>
    <source>
        <strain evidence="5 6">R3-3</strain>
    </source>
</reference>
<dbReference type="PANTHER" id="PTHR47199:SF2">
    <property type="entry name" value="PHOTOSYSTEM II STABILITY_ASSEMBLY FACTOR HCF136, CHLOROPLASTIC"/>
    <property type="match status" value="1"/>
</dbReference>
<evidence type="ECO:0000259" key="4">
    <source>
        <dbReference type="PROSITE" id="PS50835"/>
    </source>
</evidence>
<keyword evidence="3" id="KW-0732">Signal</keyword>
<dbReference type="InterPro" id="IPR036278">
    <property type="entry name" value="Sialidase_sf"/>
</dbReference>
<proteinExistence type="predicted"/>